<gene>
    <name evidence="2" type="ORF">Hokovirus_4_69</name>
</gene>
<evidence type="ECO:0000313" key="2">
    <source>
        <dbReference type="EMBL" id="ARF11095.1"/>
    </source>
</evidence>
<sequence length="283" mass="31064">MGNYNQKPENVEANVKQNMQYPKTKITGRDVHNNIVALFKNTETKSGGDYSDSDGTATNFYLNASLKDTTQIPTRRNRYAKYEKEINDFLNGGGPLRDSDINGDGTDINDDDTNKLFDGVIENYADNSDIDEYGCGCQNYNNLNGGKHDSSEHGFFYSTESSITSSLSDATKYIVEKAEEAMDVVQKTFESVYDSAKDTLGFSSTSDNNNSKLGQDVSTTSSENTTSSSSSSSSNSNNMSTVSSTSNINSSSSKGGKKHGMKIMPFYSSTTTEYPMPNNKRRY</sequence>
<proteinExistence type="predicted"/>
<feature type="region of interest" description="Disordered" evidence="1">
    <location>
        <begin position="201"/>
        <end position="262"/>
    </location>
</feature>
<feature type="compositionally biased region" description="Polar residues" evidence="1">
    <location>
        <begin position="201"/>
        <end position="217"/>
    </location>
</feature>
<dbReference type="EMBL" id="KY684106">
    <property type="protein sequence ID" value="ARF11095.1"/>
    <property type="molecule type" value="Genomic_DNA"/>
</dbReference>
<name>A0A1V0SHA1_9VIRU</name>
<evidence type="ECO:0000256" key="1">
    <source>
        <dbReference type="SAM" id="MobiDB-lite"/>
    </source>
</evidence>
<accession>A0A1V0SHA1</accession>
<organism evidence="2">
    <name type="scientific">Hokovirus HKV1</name>
    <dbReference type="NCBI Taxonomy" id="1977638"/>
    <lineage>
        <taxon>Viruses</taxon>
        <taxon>Varidnaviria</taxon>
        <taxon>Bamfordvirae</taxon>
        <taxon>Nucleocytoviricota</taxon>
        <taxon>Megaviricetes</taxon>
        <taxon>Imitervirales</taxon>
        <taxon>Mimiviridae</taxon>
        <taxon>Klosneuvirinae</taxon>
        <taxon>Hokovirus</taxon>
    </lineage>
</organism>
<protein>
    <submittedName>
        <fullName evidence="2">Uncharacterized protein</fullName>
    </submittedName>
</protein>
<feature type="compositionally biased region" description="Low complexity" evidence="1">
    <location>
        <begin position="218"/>
        <end position="253"/>
    </location>
</feature>
<reference evidence="2" key="1">
    <citation type="journal article" date="2017" name="Science">
        <title>Giant viruses with an expanded complement of translation system components.</title>
        <authorList>
            <person name="Schulz F."/>
            <person name="Yutin N."/>
            <person name="Ivanova N.N."/>
            <person name="Ortega D.R."/>
            <person name="Lee T.K."/>
            <person name="Vierheilig J."/>
            <person name="Daims H."/>
            <person name="Horn M."/>
            <person name="Wagner M."/>
            <person name="Jensen G.J."/>
            <person name="Kyrpides N.C."/>
            <person name="Koonin E.V."/>
            <person name="Woyke T."/>
        </authorList>
    </citation>
    <scope>NUCLEOTIDE SEQUENCE</scope>
    <source>
        <strain evidence="2">HKV1</strain>
    </source>
</reference>